<dbReference type="AlphaFoldDB" id="A0A834G4I0"/>
<dbReference type="OrthoDB" id="1817726at2759"/>
<comment type="caution">
    <text evidence="3">The sequence shown here is derived from an EMBL/GenBank/DDBJ whole genome shotgun (WGS) entry which is preliminary data.</text>
</comment>
<feature type="region of interest" description="Disordered" evidence="1">
    <location>
        <begin position="143"/>
        <end position="202"/>
    </location>
</feature>
<keyword evidence="2" id="KW-0732">Signal</keyword>
<gene>
    <name evidence="3" type="ORF">RHSIM_Rhsim12G0101100</name>
</gene>
<feature type="signal peptide" evidence="2">
    <location>
        <begin position="1"/>
        <end position="19"/>
    </location>
</feature>
<proteinExistence type="predicted"/>
<evidence type="ECO:0000256" key="1">
    <source>
        <dbReference type="SAM" id="MobiDB-lite"/>
    </source>
</evidence>
<feature type="chain" id="PRO_5032477248" evidence="2">
    <location>
        <begin position="20"/>
        <end position="202"/>
    </location>
</feature>
<name>A0A834G4I0_RHOSS</name>
<evidence type="ECO:0000256" key="2">
    <source>
        <dbReference type="SAM" id="SignalP"/>
    </source>
</evidence>
<accession>A0A834G4I0</accession>
<evidence type="ECO:0000313" key="4">
    <source>
        <dbReference type="Proteomes" id="UP000626092"/>
    </source>
</evidence>
<dbReference type="EMBL" id="WJXA01000012">
    <property type="protein sequence ID" value="KAF7124957.1"/>
    <property type="molecule type" value="Genomic_DNA"/>
</dbReference>
<protein>
    <submittedName>
        <fullName evidence="3">Uncharacterized protein</fullName>
    </submittedName>
</protein>
<keyword evidence="4" id="KW-1185">Reference proteome</keyword>
<organism evidence="3 4">
    <name type="scientific">Rhododendron simsii</name>
    <name type="common">Sims's rhododendron</name>
    <dbReference type="NCBI Taxonomy" id="118357"/>
    <lineage>
        <taxon>Eukaryota</taxon>
        <taxon>Viridiplantae</taxon>
        <taxon>Streptophyta</taxon>
        <taxon>Embryophyta</taxon>
        <taxon>Tracheophyta</taxon>
        <taxon>Spermatophyta</taxon>
        <taxon>Magnoliopsida</taxon>
        <taxon>eudicotyledons</taxon>
        <taxon>Gunneridae</taxon>
        <taxon>Pentapetalae</taxon>
        <taxon>asterids</taxon>
        <taxon>Ericales</taxon>
        <taxon>Ericaceae</taxon>
        <taxon>Ericoideae</taxon>
        <taxon>Rhodoreae</taxon>
        <taxon>Rhododendron</taxon>
    </lineage>
</organism>
<dbReference type="Proteomes" id="UP000626092">
    <property type="component" value="Unassembled WGS sequence"/>
</dbReference>
<evidence type="ECO:0000313" key="3">
    <source>
        <dbReference type="EMBL" id="KAF7124957.1"/>
    </source>
</evidence>
<reference evidence="3" key="1">
    <citation type="submission" date="2019-11" db="EMBL/GenBank/DDBJ databases">
        <authorList>
            <person name="Liu Y."/>
            <person name="Hou J."/>
            <person name="Li T.-Q."/>
            <person name="Guan C.-H."/>
            <person name="Wu X."/>
            <person name="Wu H.-Z."/>
            <person name="Ling F."/>
            <person name="Zhang R."/>
            <person name="Shi X.-G."/>
            <person name="Ren J.-P."/>
            <person name="Chen E.-F."/>
            <person name="Sun J.-M."/>
        </authorList>
    </citation>
    <scope>NUCLEOTIDE SEQUENCE</scope>
    <source>
        <strain evidence="3">Adult_tree_wgs_1</strain>
        <tissue evidence="3">Leaves</tissue>
    </source>
</reference>
<feature type="compositionally biased region" description="Basic and acidic residues" evidence="1">
    <location>
        <begin position="158"/>
        <end position="173"/>
    </location>
</feature>
<sequence>MFERAEIFFFLLTSLESSALNPKPSAMEIEPSAMVEPALLDERAEDNLNRPNRHFATLTFHFTSPKSQSLLSIPTTSRSQQEKHDSEDELLEVLEGVVRSSKKTEEVPQVKAAGSLDPDINASALKDGLSNTVNGPNFDKVVNPLSEAMQPPTPKPPDLQRDKFKEKVAELEANKSLSKSAKRRMMRQLKEQSLCSLSGGGH</sequence>